<accession>A0A1R3G137</accession>
<protein>
    <submittedName>
        <fullName evidence="1">Uncharacterized protein</fullName>
    </submittedName>
</protein>
<dbReference type="AlphaFoldDB" id="A0A1R3G137"/>
<organism evidence="1 2">
    <name type="scientific">Corchorus capsularis</name>
    <name type="common">Jute</name>
    <dbReference type="NCBI Taxonomy" id="210143"/>
    <lineage>
        <taxon>Eukaryota</taxon>
        <taxon>Viridiplantae</taxon>
        <taxon>Streptophyta</taxon>
        <taxon>Embryophyta</taxon>
        <taxon>Tracheophyta</taxon>
        <taxon>Spermatophyta</taxon>
        <taxon>Magnoliopsida</taxon>
        <taxon>eudicotyledons</taxon>
        <taxon>Gunneridae</taxon>
        <taxon>Pentapetalae</taxon>
        <taxon>rosids</taxon>
        <taxon>malvids</taxon>
        <taxon>Malvales</taxon>
        <taxon>Malvaceae</taxon>
        <taxon>Grewioideae</taxon>
        <taxon>Apeibeae</taxon>
        <taxon>Corchorus</taxon>
    </lineage>
</organism>
<name>A0A1R3G137_COCAP</name>
<keyword evidence="2" id="KW-1185">Reference proteome</keyword>
<comment type="caution">
    <text evidence="1">The sequence shown here is derived from an EMBL/GenBank/DDBJ whole genome shotgun (WGS) entry which is preliminary data.</text>
</comment>
<dbReference type="EMBL" id="AWWV01015707">
    <property type="protein sequence ID" value="OMO51740.1"/>
    <property type="molecule type" value="Genomic_DNA"/>
</dbReference>
<sequence length="36" mass="4366">MEMVVRHESIPDILQEIAKEDEKEKRHLLMIFLKSE</sequence>
<evidence type="ECO:0000313" key="1">
    <source>
        <dbReference type="EMBL" id="OMO51740.1"/>
    </source>
</evidence>
<feature type="non-terminal residue" evidence="1">
    <location>
        <position position="36"/>
    </location>
</feature>
<gene>
    <name evidence="1" type="ORF">CCACVL1_29619</name>
</gene>
<proteinExistence type="predicted"/>
<reference evidence="1 2" key="1">
    <citation type="submission" date="2013-09" db="EMBL/GenBank/DDBJ databases">
        <title>Corchorus capsularis genome sequencing.</title>
        <authorList>
            <person name="Alam M."/>
            <person name="Haque M.S."/>
            <person name="Islam M.S."/>
            <person name="Emdad E.M."/>
            <person name="Islam M.M."/>
            <person name="Ahmed B."/>
            <person name="Halim A."/>
            <person name="Hossen Q.M.M."/>
            <person name="Hossain M.Z."/>
            <person name="Ahmed R."/>
            <person name="Khan M.M."/>
            <person name="Islam R."/>
            <person name="Rashid M.M."/>
            <person name="Khan S.A."/>
            <person name="Rahman M.S."/>
            <person name="Alam M."/>
        </authorList>
    </citation>
    <scope>NUCLEOTIDE SEQUENCE [LARGE SCALE GENOMIC DNA]</scope>
    <source>
        <strain evidence="2">cv. CVL-1</strain>
        <tissue evidence="1">Whole seedling</tissue>
    </source>
</reference>
<dbReference type="Gramene" id="OMO51740">
    <property type="protein sequence ID" value="OMO51740"/>
    <property type="gene ID" value="CCACVL1_29619"/>
</dbReference>
<dbReference type="Proteomes" id="UP000188268">
    <property type="component" value="Unassembled WGS sequence"/>
</dbReference>
<evidence type="ECO:0000313" key="2">
    <source>
        <dbReference type="Proteomes" id="UP000188268"/>
    </source>
</evidence>